<keyword evidence="1 2" id="KW-0238">DNA-binding</keyword>
<feature type="DNA-binding region" description="H-T-H motif" evidence="2">
    <location>
        <begin position="25"/>
        <end position="44"/>
    </location>
</feature>
<proteinExistence type="predicted"/>
<dbReference type="PRINTS" id="PR00455">
    <property type="entry name" value="HTHTETR"/>
</dbReference>
<reference evidence="4" key="1">
    <citation type="submission" date="2020-08" db="EMBL/GenBank/DDBJ databases">
        <title>Genome public.</title>
        <authorList>
            <person name="Liu C."/>
            <person name="Sun Q."/>
        </authorList>
    </citation>
    <scope>NUCLEOTIDE SEQUENCE</scope>
    <source>
        <strain evidence="4">NSJ-42</strain>
    </source>
</reference>
<name>A0A8I0A6P1_9CLOT</name>
<keyword evidence="5" id="KW-1185">Reference proteome</keyword>
<dbReference type="PANTHER" id="PTHR43479:SF11">
    <property type="entry name" value="ACREF_ENVCD OPERON REPRESSOR-RELATED"/>
    <property type="match status" value="1"/>
</dbReference>
<feature type="domain" description="HTH tetR-type" evidence="3">
    <location>
        <begin position="2"/>
        <end position="62"/>
    </location>
</feature>
<dbReference type="GO" id="GO:0003677">
    <property type="term" value="F:DNA binding"/>
    <property type="evidence" value="ECO:0007669"/>
    <property type="project" value="UniProtKB-UniRule"/>
</dbReference>
<dbReference type="Gene3D" id="1.10.357.10">
    <property type="entry name" value="Tetracycline Repressor, domain 2"/>
    <property type="match status" value="1"/>
</dbReference>
<evidence type="ECO:0000313" key="5">
    <source>
        <dbReference type="Proteomes" id="UP000662088"/>
    </source>
</evidence>
<gene>
    <name evidence="4" type="ORF">H8R92_08960</name>
</gene>
<dbReference type="SUPFAM" id="SSF46689">
    <property type="entry name" value="Homeodomain-like"/>
    <property type="match status" value="1"/>
</dbReference>
<dbReference type="PANTHER" id="PTHR43479">
    <property type="entry name" value="ACREF/ENVCD OPERON REPRESSOR-RELATED"/>
    <property type="match status" value="1"/>
</dbReference>
<dbReference type="RefSeq" id="WP_186835263.1">
    <property type="nucleotide sequence ID" value="NZ_JACOOQ010000014.1"/>
</dbReference>
<evidence type="ECO:0000313" key="4">
    <source>
        <dbReference type="EMBL" id="MBC5640544.1"/>
    </source>
</evidence>
<dbReference type="Gene3D" id="1.10.10.60">
    <property type="entry name" value="Homeodomain-like"/>
    <property type="match status" value="1"/>
</dbReference>
<accession>A0A8I0A6P1</accession>
<dbReference type="PROSITE" id="PS50977">
    <property type="entry name" value="HTH_TETR_2"/>
    <property type="match status" value="1"/>
</dbReference>
<dbReference type="InterPro" id="IPR001647">
    <property type="entry name" value="HTH_TetR"/>
</dbReference>
<comment type="caution">
    <text evidence="4">The sequence shown here is derived from an EMBL/GenBank/DDBJ whole genome shotgun (WGS) entry which is preliminary data.</text>
</comment>
<dbReference type="EMBL" id="JACOOQ010000014">
    <property type="protein sequence ID" value="MBC5640544.1"/>
    <property type="molecule type" value="Genomic_DNA"/>
</dbReference>
<dbReference type="InterPro" id="IPR009057">
    <property type="entry name" value="Homeodomain-like_sf"/>
</dbReference>
<organism evidence="4 5">
    <name type="scientific">Clostridium lentum</name>
    <dbReference type="NCBI Taxonomy" id="2763037"/>
    <lineage>
        <taxon>Bacteria</taxon>
        <taxon>Bacillati</taxon>
        <taxon>Bacillota</taxon>
        <taxon>Clostridia</taxon>
        <taxon>Eubacteriales</taxon>
        <taxon>Clostridiaceae</taxon>
        <taxon>Clostridium</taxon>
    </lineage>
</organism>
<protein>
    <submittedName>
        <fullName evidence="4">TetR/AcrR family transcriptional regulator</fullName>
    </submittedName>
</protein>
<sequence>MNKTKKAIFNAAIKVFSIEGYDSATVDEIASEAGVAKGTLYYNFKGKEEIFKFVIDEGMKVIKSEVLDAIKEISDPLEKLKISAKVQLRYVYKNKELFRVIMSQIWGDKNRHQEVRQELRRLVNINSNRINDITKGKADKEALEVMGCCFVGILFSSALYEILYDDQYSEKHIVDRFMEYVNFAIDNIDKRV</sequence>
<evidence type="ECO:0000256" key="2">
    <source>
        <dbReference type="PROSITE-ProRule" id="PRU00335"/>
    </source>
</evidence>
<evidence type="ECO:0000256" key="1">
    <source>
        <dbReference type="ARBA" id="ARBA00023125"/>
    </source>
</evidence>
<dbReference type="AlphaFoldDB" id="A0A8I0A6P1"/>
<dbReference type="InterPro" id="IPR050624">
    <property type="entry name" value="HTH-type_Tx_Regulator"/>
</dbReference>
<dbReference type="Proteomes" id="UP000662088">
    <property type="component" value="Unassembled WGS sequence"/>
</dbReference>
<evidence type="ECO:0000259" key="3">
    <source>
        <dbReference type="PROSITE" id="PS50977"/>
    </source>
</evidence>
<dbReference type="Pfam" id="PF00440">
    <property type="entry name" value="TetR_N"/>
    <property type="match status" value="1"/>
</dbReference>